<feature type="signal peptide" evidence="2">
    <location>
        <begin position="1"/>
        <end position="29"/>
    </location>
</feature>
<feature type="region of interest" description="Disordered" evidence="1">
    <location>
        <begin position="30"/>
        <end position="51"/>
    </location>
</feature>
<sequence length="171" mass="18841">MKQLKGLAAASSLALILTLAPAASGSAYANAQQPVHATTQPESKDPHVKHPHPPFRHFHGGHIVKDTAELLGIESKVVIEQLKQGKSLLQVAQSTKGWSEEEYLKKLNEKAVQNIDKAVAEGKLEAEKASKLKEALPEKLKKMITRTWKSKGSGHPTMDYQNNQIQWVQPK</sequence>
<evidence type="ECO:0000256" key="2">
    <source>
        <dbReference type="SAM" id="SignalP"/>
    </source>
</evidence>
<feature type="chain" id="PRO_5046613680" evidence="2">
    <location>
        <begin position="30"/>
        <end position="171"/>
    </location>
</feature>
<feature type="region of interest" description="Disordered" evidence="1">
    <location>
        <begin position="147"/>
        <end position="171"/>
    </location>
</feature>
<dbReference type="Proteomes" id="UP000679992">
    <property type="component" value="Unassembled WGS sequence"/>
</dbReference>
<evidence type="ECO:0000256" key="1">
    <source>
        <dbReference type="SAM" id="MobiDB-lite"/>
    </source>
</evidence>
<keyword evidence="2" id="KW-0732">Signal</keyword>
<feature type="compositionally biased region" description="Polar residues" evidence="1">
    <location>
        <begin position="159"/>
        <end position="171"/>
    </location>
</feature>
<dbReference type="EMBL" id="BOSL01000003">
    <property type="protein sequence ID" value="GIP52141.1"/>
    <property type="molecule type" value="Genomic_DNA"/>
</dbReference>
<evidence type="ECO:0000313" key="4">
    <source>
        <dbReference type="Proteomes" id="UP000679992"/>
    </source>
</evidence>
<comment type="caution">
    <text evidence="3">The sequence shown here is derived from an EMBL/GenBank/DDBJ whole genome shotgun (WGS) entry which is preliminary data.</text>
</comment>
<gene>
    <name evidence="3" type="ORF">J42TS3_11760</name>
</gene>
<proteinExistence type="predicted"/>
<reference evidence="3 4" key="1">
    <citation type="submission" date="2021-03" db="EMBL/GenBank/DDBJ databases">
        <title>Antimicrobial resistance genes in bacteria isolated from Japanese honey, and their potential for conferring macrolide and lincosamide resistance in the American foulbrood pathogen Paenibacillus larvae.</title>
        <authorList>
            <person name="Okamoto M."/>
            <person name="Kumagai M."/>
            <person name="Kanamori H."/>
            <person name="Takamatsu D."/>
        </authorList>
    </citation>
    <scope>NUCLEOTIDE SEQUENCE [LARGE SCALE GENOMIC DNA]</scope>
    <source>
        <strain evidence="3 4">J42TS3</strain>
    </source>
</reference>
<feature type="compositionally biased region" description="Polar residues" evidence="1">
    <location>
        <begin position="32"/>
        <end position="41"/>
    </location>
</feature>
<accession>A0ABQ4M820</accession>
<keyword evidence="4" id="KW-1185">Reference proteome</keyword>
<name>A0ABQ4M820_9BACL</name>
<evidence type="ECO:0000313" key="3">
    <source>
        <dbReference type="EMBL" id="GIP52141.1"/>
    </source>
</evidence>
<organism evidence="3 4">
    <name type="scientific">Paenibacillus vini</name>
    <dbReference type="NCBI Taxonomy" id="1476024"/>
    <lineage>
        <taxon>Bacteria</taxon>
        <taxon>Bacillati</taxon>
        <taxon>Bacillota</taxon>
        <taxon>Bacilli</taxon>
        <taxon>Bacillales</taxon>
        <taxon>Paenibacillaceae</taxon>
        <taxon>Paenibacillus</taxon>
    </lineage>
</organism>
<dbReference type="RefSeq" id="WP_213654086.1">
    <property type="nucleotide sequence ID" value="NZ_BOSL01000003.1"/>
</dbReference>
<protein>
    <submittedName>
        <fullName evidence="3">Uncharacterized protein</fullName>
    </submittedName>
</protein>